<evidence type="ECO:0000256" key="4">
    <source>
        <dbReference type="ARBA" id="ARBA00022432"/>
    </source>
</evidence>
<gene>
    <name evidence="9" type="ORF">AKJ65_02220</name>
</gene>
<dbReference type="PANTHER" id="PTHR35848:SF6">
    <property type="entry name" value="CUPIN TYPE-2 DOMAIN-CONTAINING PROTEIN"/>
    <property type="match status" value="1"/>
</dbReference>
<sequence length="188" mass="21472">MDPFGRDIDLESGIIEGASEKWTRYLSDMKNMYQDQEAVEEILDSEDPLLYEVYEISVPKESGQLLHCTTILYPGKVGNEYYMTKGHYHERKDTAESYLCLSGRGYLLTQTEDGDSDALRMVPGRLVYIPPYWAHRTVNTGDEPFVFFGVYPGDAGHDYGSIEEIGFPKMILEEDGETVVRKNPDYEV</sequence>
<evidence type="ECO:0000256" key="1">
    <source>
        <dbReference type="ARBA" id="ARBA00004926"/>
    </source>
</evidence>
<dbReference type="InterPro" id="IPR051610">
    <property type="entry name" value="GPI/OXD"/>
</dbReference>
<dbReference type="GO" id="GO:0006094">
    <property type="term" value="P:gluconeogenesis"/>
    <property type="evidence" value="ECO:0007669"/>
    <property type="project" value="UniProtKB-KW"/>
</dbReference>
<evidence type="ECO:0000313" key="10">
    <source>
        <dbReference type="Proteomes" id="UP000070284"/>
    </source>
</evidence>
<evidence type="ECO:0000256" key="2">
    <source>
        <dbReference type="ARBA" id="ARBA00006542"/>
    </source>
</evidence>
<organism evidence="9 10">
    <name type="scientific">candidate division MSBL1 archaeon SCGC-AAA259E19</name>
    <dbReference type="NCBI Taxonomy" id="1698264"/>
    <lineage>
        <taxon>Archaea</taxon>
        <taxon>Methanobacteriati</taxon>
        <taxon>Methanobacteriota</taxon>
        <taxon>candidate division MSBL1</taxon>
    </lineage>
</organism>
<dbReference type="GO" id="GO:0004347">
    <property type="term" value="F:glucose-6-phosphate isomerase activity"/>
    <property type="evidence" value="ECO:0007669"/>
    <property type="project" value="UniProtKB-EC"/>
</dbReference>
<keyword evidence="4" id="KW-0312">Gluconeogenesis</keyword>
<accession>A0A133ULY0</accession>
<dbReference type="Proteomes" id="UP000070284">
    <property type="component" value="Unassembled WGS sequence"/>
</dbReference>
<dbReference type="CDD" id="cd02218">
    <property type="entry name" value="cupin_PGI"/>
    <property type="match status" value="1"/>
</dbReference>
<dbReference type="EC" id="5.3.1.9" evidence="3"/>
<keyword evidence="5" id="KW-0479">Metal-binding</keyword>
<dbReference type="Gene3D" id="2.60.120.10">
    <property type="entry name" value="Jelly Rolls"/>
    <property type="match status" value="1"/>
</dbReference>
<dbReference type="GO" id="GO:0005737">
    <property type="term" value="C:cytoplasm"/>
    <property type="evidence" value="ECO:0007669"/>
    <property type="project" value="InterPro"/>
</dbReference>
<dbReference type="GO" id="GO:0046872">
    <property type="term" value="F:metal ion binding"/>
    <property type="evidence" value="ECO:0007669"/>
    <property type="project" value="UniProtKB-KW"/>
</dbReference>
<dbReference type="Pfam" id="PF06560">
    <property type="entry name" value="GPI"/>
    <property type="match status" value="1"/>
</dbReference>
<keyword evidence="6" id="KW-0324">Glycolysis</keyword>
<feature type="domain" description="Glucose-6-phosphate isomerase prokaryote" evidence="8">
    <location>
        <begin position="24"/>
        <end position="186"/>
    </location>
</feature>
<keyword evidence="9" id="KW-0413">Isomerase</keyword>
<dbReference type="SUPFAM" id="SSF51182">
    <property type="entry name" value="RmlC-like cupins"/>
    <property type="match status" value="1"/>
</dbReference>
<comment type="similarity">
    <text evidence="2">Belongs to the archaeal-type GPI family.</text>
</comment>
<evidence type="ECO:0000259" key="8">
    <source>
        <dbReference type="Pfam" id="PF06560"/>
    </source>
</evidence>
<dbReference type="PATRIC" id="fig|1698264.3.peg.954"/>
<evidence type="ECO:0000256" key="7">
    <source>
        <dbReference type="ARBA" id="ARBA00029321"/>
    </source>
</evidence>
<dbReference type="AlphaFoldDB" id="A0A133ULY0"/>
<dbReference type="EMBL" id="LHXO01000021">
    <property type="protein sequence ID" value="KXA95235.1"/>
    <property type="molecule type" value="Genomic_DNA"/>
</dbReference>
<dbReference type="PANTHER" id="PTHR35848">
    <property type="entry name" value="OXALATE-BINDING PROTEIN"/>
    <property type="match status" value="1"/>
</dbReference>
<dbReference type="InterPro" id="IPR010551">
    <property type="entry name" value="G6P_isomerase_prok"/>
</dbReference>
<name>A0A133ULY0_9EURY</name>
<evidence type="ECO:0000256" key="3">
    <source>
        <dbReference type="ARBA" id="ARBA00011952"/>
    </source>
</evidence>
<evidence type="ECO:0000256" key="5">
    <source>
        <dbReference type="ARBA" id="ARBA00022723"/>
    </source>
</evidence>
<comment type="pathway">
    <text evidence="1">Carbohydrate degradation; glycolysis; D-glyceraldehyde 3-phosphate and glycerone phosphate from D-glucose: step 2/4.</text>
</comment>
<dbReference type="UniPathway" id="UPA00109">
    <property type="reaction ID" value="UER00181"/>
</dbReference>
<dbReference type="InterPro" id="IPR011051">
    <property type="entry name" value="RmlC_Cupin_sf"/>
</dbReference>
<comment type="catalytic activity">
    <reaction evidence="7">
        <text>alpha-D-glucose 6-phosphate = beta-D-fructose 6-phosphate</text>
        <dbReference type="Rhea" id="RHEA:11816"/>
        <dbReference type="ChEBI" id="CHEBI:57634"/>
        <dbReference type="ChEBI" id="CHEBI:58225"/>
        <dbReference type="EC" id="5.3.1.9"/>
    </reaction>
</comment>
<dbReference type="InterPro" id="IPR014710">
    <property type="entry name" value="RmlC-like_jellyroll"/>
</dbReference>
<proteinExistence type="inferred from homology"/>
<evidence type="ECO:0000313" key="9">
    <source>
        <dbReference type="EMBL" id="KXA95235.1"/>
    </source>
</evidence>
<dbReference type="GO" id="GO:0006096">
    <property type="term" value="P:glycolytic process"/>
    <property type="evidence" value="ECO:0007669"/>
    <property type="project" value="UniProtKB-UniPathway"/>
</dbReference>
<comment type="caution">
    <text evidence="9">The sequence shown here is derived from an EMBL/GenBank/DDBJ whole genome shotgun (WGS) entry which is preliminary data.</text>
</comment>
<protein>
    <recommendedName>
        <fullName evidence="3">glucose-6-phosphate isomerase</fullName>
        <ecNumber evidence="3">5.3.1.9</ecNumber>
    </recommendedName>
</protein>
<reference evidence="9 10" key="1">
    <citation type="journal article" date="2016" name="Sci. Rep.">
        <title>Metabolic traits of an uncultured archaeal lineage -MSBL1- from brine pools of the Red Sea.</title>
        <authorList>
            <person name="Mwirichia R."/>
            <person name="Alam I."/>
            <person name="Rashid M."/>
            <person name="Vinu M."/>
            <person name="Ba-Alawi W."/>
            <person name="Anthony Kamau A."/>
            <person name="Kamanda Ngugi D."/>
            <person name="Goker M."/>
            <person name="Klenk H.P."/>
            <person name="Bajic V."/>
            <person name="Stingl U."/>
        </authorList>
    </citation>
    <scope>NUCLEOTIDE SEQUENCE [LARGE SCALE GENOMIC DNA]</scope>
    <source>
        <strain evidence="9">SCGC-AAA259E19</strain>
    </source>
</reference>
<evidence type="ECO:0000256" key="6">
    <source>
        <dbReference type="ARBA" id="ARBA00023152"/>
    </source>
</evidence>
<keyword evidence="10" id="KW-1185">Reference proteome</keyword>